<dbReference type="EC" id="4.2.1.3" evidence="3"/>
<evidence type="ECO:0000256" key="7">
    <source>
        <dbReference type="ARBA" id="ARBA00023501"/>
    </source>
</evidence>
<evidence type="ECO:0000256" key="3">
    <source>
        <dbReference type="ARBA" id="ARBA00012926"/>
    </source>
</evidence>
<proteinExistence type="inferred from homology"/>
<comment type="cofactor">
    <cofactor evidence="1">
        <name>[4Fe-4S] cluster</name>
        <dbReference type="ChEBI" id="CHEBI:49883"/>
    </cofactor>
</comment>
<dbReference type="NCBIfam" id="NF006757">
    <property type="entry name" value="PRK09277.1"/>
    <property type="match status" value="1"/>
</dbReference>
<evidence type="ECO:0000313" key="10">
    <source>
        <dbReference type="EMBL" id="MFA0813081.1"/>
    </source>
</evidence>
<dbReference type="NCBIfam" id="NF009520">
    <property type="entry name" value="PRK12881.1"/>
    <property type="match status" value="1"/>
</dbReference>
<evidence type="ECO:0000256" key="4">
    <source>
        <dbReference type="ARBA" id="ARBA00022723"/>
    </source>
</evidence>
<dbReference type="Gene3D" id="3.40.1060.10">
    <property type="entry name" value="Aconitase, Domain 2"/>
    <property type="match status" value="1"/>
</dbReference>
<evidence type="ECO:0000256" key="1">
    <source>
        <dbReference type="ARBA" id="ARBA00001966"/>
    </source>
</evidence>
<dbReference type="EMBL" id="JBGMEK010000069">
    <property type="protein sequence ID" value="MFA0813081.1"/>
    <property type="molecule type" value="Genomic_DNA"/>
</dbReference>
<comment type="catalytic activity">
    <reaction evidence="7">
        <text>citrate = D-threo-isocitrate</text>
        <dbReference type="Rhea" id="RHEA:10336"/>
        <dbReference type="ChEBI" id="CHEBI:15562"/>
        <dbReference type="ChEBI" id="CHEBI:16947"/>
        <dbReference type="EC" id="4.2.1.3"/>
    </reaction>
</comment>
<evidence type="ECO:0000259" key="9">
    <source>
        <dbReference type="Pfam" id="PF00694"/>
    </source>
</evidence>
<feature type="domain" description="Aconitase A/isopropylmalate dehydratase small subunit swivel" evidence="9">
    <location>
        <begin position="657"/>
        <end position="789"/>
    </location>
</feature>
<evidence type="ECO:0000259" key="8">
    <source>
        <dbReference type="Pfam" id="PF00330"/>
    </source>
</evidence>
<name>A0ABV4P4P0_9GAMM</name>
<dbReference type="Pfam" id="PF00330">
    <property type="entry name" value="Aconitase"/>
    <property type="match status" value="1"/>
</dbReference>
<dbReference type="PANTHER" id="PTHR11670">
    <property type="entry name" value="ACONITASE/IRON-RESPONSIVE ELEMENT FAMILY MEMBER"/>
    <property type="match status" value="1"/>
</dbReference>
<dbReference type="SUPFAM" id="SSF52016">
    <property type="entry name" value="LeuD/IlvD-like"/>
    <property type="match status" value="1"/>
</dbReference>
<evidence type="ECO:0000256" key="2">
    <source>
        <dbReference type="ARBA" id="ARBA00007185"/>
    </source>
</evidence>
<reference evidence="10 11" key="1">
    <citation type="submission" date="2024-08" db="EMBL/GenBank/DDBJ databases">
        <authorList>
            <person name="Ishaq N."/>
        </authorList>
    </citation>
    <scope>NUCLEOTIDE SEQUENCE [LARGE SCALE GENOMIC DNA]</scope>
    <source>
        <strain evidence="10 11">DSM 18651</strain>
    </source>
</reference>
<protein>
    <recommendedName>
        <fullName evidence="3">aconitate hydratase</fullName>
        <ecNumber evidence="3">4.2.1.3</ecNumber>
    </recommendedName>
</protein>
<dbReference type="SUPFAM" id="SSF53732">
    <property type="entry name" value="Aconitase iron-sulfur domain"/>
    <property type="match status" value="1"/>
</dbReference>
<dbReference type="InterPro" id="IPR015931">
    <property type="entry name" value="Acnase/IPM_dHydase_lsu_aba_1/3"/>
</dbReference>
<sequence>MNTDYRKSLPGTDLDFFDTRAAVDAIQPGAYAKLPYTSRILAENLVRRCEPEKLTDSLKQIIERKRELDFPWFPARVVCHDILGQTALVDLAGLRDAIADKGGDPAKVNPVVPTQLIVDHSLAVEHPGFEKDAFEKNRAVEERRNEDRFHFINWTKTAFENVDVIPPGNGIMHQINLEKMSPVVQVCEGVAFPDTCVGTDSHTPMVDALGVISVGVGGLEAESVMLGRASYMRLPNIVGVELTGKLQPGITGTDLVLALTEFLRRERVVGAYLEFYGEGASNLTLGDRATISNMTPEYGATAAMFSIDEQTIDYLKLTGRDDEQVALVEKFAKEAGLWSDTLKDAEYERVLKFDLTTVGRNLAGPSNPHALLPASELANRGIAKAWEEKAGEMPDGAVIIAAITSCTNTSNPRNMIAAGLIARNANKLGLTRKPWVKSSLAPGSKTVKMYLEEADLLPDLEQMGFGVVAFACTTCNGMSGALDPKIQQEVIDRDLYSTAVLSGNRNFDGRIHPYAKQAFLASPPLVVAYAIAGTIRFDIEKDALGYDADGNPITLKDIWPSDEEIDAIVRQSVKPQQFRDVYIPMFEERDAAEEQGHALYDWRPMSTYIRRPPYWEGALAGERGLKGMRPLAVLGDNITTDHLSPSNAILASSAAGEYLAKMGLPEEDFNSYATHRGDHLTAQRATFANPKLLNEMVRDDNGEIRQGSLARVEPEGQVTRMWEAIETYMDRKQPLIIIAGADYGQGSSRDWAAKGVRLAGVEAIVAEGFERIHRTNLIGMGVLPLEFKPGTTRETLGIDGTEKFDVIGERTPHATLTLLIHRANGETIEAPVTCRLDTAEEVSIYEAGGVLQRFAKDFLEAEATA</sequence>
<comment type="caution">
    <text evidence="10">The sequence shown here is derived from an EMBL/GenBank/DDBJ whole genome shotgun (WGS) entry which is preliminary data.</text>
</comment>
<evidence type="ECO:0000313" key="11">
    <source>
        <dbReference type="Proteomes" id="UP001569428"/>
    </source>
</evidence>
<dbReference type="InterPro" id="IPR015932">
    <property type="entry name" value="Aconitase_dom2"/>
</dbReference>
<evidence type="ECO:0000256" key="5">
    <source>
        <dbReference type="ARBA" id="ARBA00023004"/>
    </source>
</evidence>
<dbReference type="InterPro" id="IPR006249">
    <property type="entry name" value="Aconitase/IRP2"/>
</dbReference>
<dbReference type="RefSeq" id="WP_371840830.1">
    <property type="nucleotide sequence ID" value="NZ_JBGMEK010000069.1"/>
</dbReference>
<evidence type="ECO:0000256" key="6">
    <source>
        <dbReference type="ARBA" id="ARBA00023014"/>
    </source>
</evidence>
<dbReference type="Pfam" id="PF00694">
    <property type="entry name" value="Aconitase_C"/>
    <property type="match status" value="1"/>
</dbReference>
<dbReference type="InterPro" id="IPR000573">
    <property type="entry name" value="AconitaseA/IPMdHydase_ssu_swvl"/>
</dbReference>
<keyword evidence="10" id="KW-0456">Lyase</keyword>
<dbReference type="InterPro" id="IPR001030">
    <property type="entry name" value="Acoase/IPM_deHydtase_lsu_aba"/>
</dbReference>
<organism evidence="10 11">
    <name type="scientific">Microbulbifer epialgicus</name>
    <dbReference type="NCBI Taxonomy" id="393907"/>
    <lineage>
        <taxon>Bacteria</taxon>
        <taxon>Pseudomonadati</taxon>
        <taxon>Pseudomonadota</taxon>
        <taxon>Gammaproteobacteria</taxon>
        <taxon>Cellvibrionales</taxon>
        <taxon>Microbulbiferaceae</taxon>
        <taxon>Microbulbifer</taxon>
    </lineage>
</organism>
<dbReference type="InterPro" id="IPR036008">
    <property type="entry name" value="Aconitase_4Fe-4S_dom"/>
</dbReference>
<dbReference type="Gene3D" id="6.10.190.10">
    <property type="match status" value="1"/>
</dbReference>
<dbReference type="NCBIfam" id="TIGR02333">
    <property type="entry name" value="2met_isocit_dHY"/>
    <property type="match status" value="1"/>
</dbReference>
<gene>
    <name evidence="10" type="primary">acnD</name>
    <name evidence="10" type="ORF">ACCI49_19450</name>
</gene>
<dbReference type="Proteomes" id="UP001569428">
    <property type="component" value="Unassembled WGS sequence"/>
</dbReference>
<keyword evidence="11" id="KW-1185">Reference proteome</keyword>
<feature type="domain" description="Aconitase/3-isopropylmalate dehydratase large subunit alpha/beta/alpha" evidence="8">
    <location>
        <begin position="63"/>
        <end position="533"/>
    </location>
</feature>
<comment type="similarity">
    <text evidence="2">Belongs to the aconitase/IPM isomerase family.</text>
</comment>
<dbReference type="GO" id="GO:0047456">
    <property type="term" value="F:2-methylisocitrate dehydratase activity"/>
    <property type="evidence" value="ECO:0007669"/>
    <property type="project" value="UniProtKB-EC"/>
</dbReference>
<dbReference type="PRINTS" id="PR00415">
    <property type="entry name" value="ACONITASE"/>
</dbReference>
<dbReference type="InterPro" id="IPR015928">
    <property type="entry name" value="Aconitase/3IPM_dehydase_swvl"/>
</dbReference>
<keyword evidence="6" id="KW-0411">Iron-sulfur</keyword>
<dbReference type="Gene3D" id="3.20.19.10">
    <property type="entry name" value="Aconitase, domain 4"/>
    <property type="match status" value="1"/>
</dbReference>
<dbReference type="Gene3D" id="3.30.499.10">
    <property type="entry name" value="Aconitase, domain 3"/>
    <property type="match status" value="2"/>
</dbReference>
<keyword evidence="5" id="KW-0408">Iron</keyword>
<accession>A0ABV4P4P0</accession>
<dbReference type="InterPro" id="IPR012708">
    <property type="entry name" value="2Me_IsoCit_deHydtase_FeS-dep"/>
</dbReference>
<keyword evidence="4" id="KW-0479">Metal-binding</keyword>